<evidence type="ECO:0000256" key="2">
    <source>
        <dbReference type="ARBA" id="ARBA00010581"/>
    </source>
</evidence>
<dbReference type="Gene3D" id="1.20.120.80">
    <property type="entry name" value="Cytochrome c oxidase, subunit III, four-helix bundle"/>
    <property type="match status" value="1"/>
</dbReference>
<reference evidence="10 11" key="1">
    <citation type="submission" date="2018-07" db="EMBL/GenBank/DDBJ databases">
        <title>Genomic Encyclopedia of Type Strains, Phase III (KMG-III): the genomes of soil and plant-associated and newly described type strains.</title>
        <authorList>
            <person name="Whitman W."/>
        </authorList>
    </citation>
    <scope>NUCLEOTIDE SEQUENCE [LARGE SCALE GENOMIC DNA]</scope>
    <source>
        <strain evidence="10 11">CECT 7958</strain>
    </source>
</reference>
<keyword evidence="5 8" id="KW-1133">Transmembrane helix</keyword>
<organism evidence="10 11">
    <name type="scientific">Winogradskyella arenosi</name>
    <dbReference type="NCBI Taxonomy" id="533325"/>
    <lineage>
        <taxon>Bacteria</taxon>
        <taxon>Pseudomonadati</taxon>
        <taxon>Bacteroidota</taxon>
        <taxon>Flavobacteriia</taxon>
        <taxon>Flavobacteriales</taxon>
        <taxon>Flavobacteriaceae</taxon>
        <taxon>Winogradskyella</taxon>
    </lineage>
</organism>
<feature type="transmembrane region" description="Helical" evidence="8">
    <location>
        <begin position="20"/>
        <end position="39"/>
    </location>
</feature>
<dbReference type="RefSeq" id="WP_114307770.1">
    <property type="nucleotide sequence ID" value="NZ_QPJO01000001.1"/>
</dbReference>
<dbReference type="Proteomes" id="UP000253436">
    <property type="component" value="Unassembled WGS sequence"/>
</dbReference>
<keyword evidence="4 7" id="KW-0812">Transmembrane</keyword>
<dbReference type="GO" id="GO:0019646">
    <property type="term" value="P:aerobic electron transport chain"/>
    <property type="evidence" value="ECO:0007669"/>
    <property type="project" value="InterPro"/>
</dbReference>
<dbReference type="PROSITE" id="PS50253">
    <property type="entry name" value="COX3"/>
    <property type="match status" value="1"/>
</dbReference>
<gene>
    <name evidence="10" type="ORF">DFQ08_10117</name>
</gene>
<evidence type="ECO:0000256" key="8">
    <source>
        <dbReference type="SAM" id="Phobius"/>
    </source>
</evidence>
<dbReference type="InterPro" id="IPR013833">
    <property type="entry name" value="Cyt_c_oxidase_su3_a-hlx"/>
</dbReference>
<dbReference type="InterPro" id="IPR024791">
    <property type="entry name" value="Cyt_c/ubiquinol_Oxase_su3"/>
</dbReference>
<dbReference type="CDD" id="cd00386">
    <property type="entry name" value="Heme_Cu_Oxidase_III_like"/>
    <property type="match status" value="1"/>
</dbReference>
<evidence type="ECO:0000256" key="1">
    <source>
        <dbReference type="ARBA" id="ARBA00004651"/>
    </source>
</evidence>
<dbReference type="GO" id="GO:0005886">
    <property type="term" value="C:plasma membrane"/>
    <property type="evidence" value="ECO:0007669"/>
    <property type="project" value="UniProtKB-SubCell"/>
</dbReference>
<accession>A0A368ZJ98</accession>
<dbReference type="GO" id="GO:0004129">
    <property type="term" value="F:cytochrome-c oxidase activity"/>
    <property type="evidence" value="ECO:0007669"/>
    <property type="project" value="InterPro"/>
</dbReference>
<feature type="transmembrane region" description="Helical" evidence="8">
    <location>
        <begin position="89"/>
        <end position="111"/>
    </location>
</feature>
<dbReference type="AlphaFoldDB" id="A0A368ZJ98"/>
<feature type="transmembrane region" description="Helical" evidence="8">
    <location>
        <begin position="131"/>
        <end position="156"/>
    </location>
</feature>
<comment type="subcellular location">
    <subcellularLocation>
        <location evidence="1 7">Cell membrane</location>
        <topology evidence="1 7">Multi-pass membrane protein</topology>
    </subcellularLocation>
</comment>
<sequence>MDLTKGTTAEKTARSKKMMIWFGIGSLIMSFAGLLSAFIVSSKQRLNEDWLVDFQLPSAFFTSLVLIIVSSITFILAKRALQQGKMQMVSVFLLATLGLGIGFIYSQFVGFGQIISEGYYFTGPTSNITMSYIYVIAILHIAHVIAGLICLIVVIYNHFKQKYNSNNMLGFELAAIFWHFVDGLWVVLFLFLYFFKYII</sequence>
<dbReference type="PANTHER" id="PTHR11403:SF2">
    <property type="entry name" value="CYTOCHROME BO(3) UBIQUINOL OXIDASE SUBUNIT 3"/>
    <property type="match status" value="1"/>
</dbReference>
<evidence type="ECO:0000256" key="6">
    <source>
        <dbReference type="ARBA" id="ARBA00023136"/>
    </source>
</evidence>
<evidence type="ECO:0000256" key="4">
    <source>
        <dbReference type="ARBA" id="ARBA00022692"/>
    </source>
</evidence>
<keyword evidence="6 8" id="KW-0472">Membrane</keyword>
<comment type="similarity">
    <text evidence="2 7">Belongs to the cytochrome c oxidase subunit 3 family.</text>
</comment>
<dbReference type="Pfam" id="PF00510">
    <property type="entry name" value="COX3"/>
    <property type="match status" value="1"/>
</dbReference>
<keyword evidence="3" id="KW-1003">Cell membrane</keyword>
<keyword evidence="11" id="KW-1185">Reference proteome</keyword>
<dbReference type="OrthoDB" id="679789at2"/>
<comment type="caution">
    <text evidence="10">The sequence shown here is derived from an EMBL/GenBank/DDBJ whole genome shotgun (WGS) entry which is preliminary data.</text>
</comment>
<name>A0A368ZJ98_9FLAO</name>
<proteinExistence type="inferred from homology"/>
<evidence type="ECO:0000313" key="10">
    <source>
        <dbReference type="EMBL" id="RCW93227.1"/>
    </source>
</evidence>
<evidence type="ECO:0000313" key="11">
    <source>
        <dbReference type="Proteomes" id="UP000253436"/>
    </source>
</evidence>
<dbReference type="EMBL" id="QPJO01000001">
    <property type="protein sequence ID" value="RCW93227.1"/>
    <property type="molecule type" value="Genomic_DNA"/>
</dbReference>
<evidence type="ECO:0000256" key="3">
    <source>
        <dbReference type="ARBA" id="ARBA00022475"/>
    </source>
</evidence>
<evidence type="ECO:0000259" key="9">
    <source>
        <dbReference type="PROSITE" id="PS50253"/>
    </source>
</evidence>
<dbReference type="InterPro" id="IPR000298">
    <property type="entry name" value="Cyt_c_oxidase-like_su3"/>
</dbReference>
<feature type="transmembrane region" description="Helical" evidence="8">
    <location>
        <begin position="59"/>
        <end position="77"/>
    </location>
</feature>
<dbReference type="SUPFAM" id="SSF81452">
    <property type="entry name" value="Cytochrome c oxidase subunit III-like"/>
    <property type="match status" value="1"/>
</dbReference>
<feature type="domain" description="Heme-copper oxidase subunit III family profile" evidence="9">
    <location>
        <begin position="1"/>
        <end position="197"/>
    </location>
</feature>
<protein>
    <submittedName>
        <fullName evidence="10">Cytochrome c oxidase subunit 3</fullName>
    </submittedName>
</protein>
<evidence type="ECO:0000256" key="7">
    <source>
        <dbReference type="RuleBase" id="RU003376"/>
    </source>
</evidence>
<evidence type="ECO:0000256" key="5">
    <source>
        <dbReference type="ARBA" id="ARBA00022989"/>
    </source>
</evidence>
<feature type="transmembrane region" description="Helical" evidence="8">
    <location>
        <begin position="168"/>
        <end position="195"/>
    </location>
</feature>
<dbReference type="InterPro" id="IPR035973">
    <property type="entry name" value="Cyt_c_oxidase_su3-like_sf"/>
</dbReference>
<dbReference type="PANTHER" id="PTHR11403">
    <property type="entry name" value="CYTOCHROME C OXIDASE SUBUNIT III"/>
    <property type="match status" value="1"/>
</dbReference>